<dbReference type="Pfam" id="PF17919">
    <property type="entry name" value="RT_RNaseH_2"/>
    <property type="match status" value="1"/>
</dbReference>
<organism evidence="2 3">
    <name type="scientific">Araneus ventricosus</name>
    <name type="common">Orbweaver spider</name>
    <name type="synonym">Epeira ventricosa</name>
    <dbReference type="NCBI Taxonomy" id="182803"/>
    <lineage>
        <taxon>Eukaryota</taxon>
        <taxon>Metazoa</taxon>
        <taxon>Ecdysozoa</taxon>
        <taxon>Arthropoda</taxon>
        <taxon>Chelicerata</taxon>
        <taxon>Arachnida</taxon>
        <taxon>Araneae</taxon>
        <taxon>Araneomorphae</taxon>
        <taxon>Entelegynae</taxon>
        <taxon>Araneoidea</taxon>
        <taxon>Araneidae</taxon>
        <taxon>Araneus</taxon>
    </lineage>
</organism>
<gene>
    <name evidence="2" type="ORF">AVEN_244300_1</name>
</gene>
<dbReference type="SUPFAM" id="SSF56672">
    <property type="entry name" value="DNA/RNA polymerases"/>
    <property type="match status" value="1"/>
</dbReference>
<dbReference type="PANTHER" id="PTHR33064">
    <property type="entry name" value="POL PROTEIN"/>
    <property type="match status" value="1"/>
</dbReference>
<protein>
    <recommendedName>
        <fullName evidence="1">Reverse transcriptase/retrotransposon-derived protein RNase H-like domain-containing protein</fullName>
    </recommendedName>
</protein>
<name>A0A4Y2HR65_ARAVE</name>
<dbReference type="PANTHER" id="PTHR33064:SF37">
    <property type="entry name" value="RIBONUCLEASE H"/>
    <property type="match status" value="1"/>
</dbReference>
<dbReference type="InterPro" id="IPR041577">
    <property type="entry name" value="RT_RNaseH_2"/>
</dbReference>
<dbReference type="InterPro" id="IPR043502">
    <property type="entry name" value="DNA/RNA_pol_sf"/>
</dbReference>
<dbReference type="GO" id="GO:0071897">
    <property type="term" value="P:DNA biosynthetic process"/>
    <property type="evidence" value="ECO:0007669"/>
    <property type="project" value="UniProtKB-ARBA"/>
</dbReference>
<dbReference type="Gene3D" id="3.30.70.270">
    <property type="match status" value="1"/>
</dbReference>
<comment type="caution">
    <text evidence="2">The sequence shown here is derived from an EMBL/GenBank/DDBJ whole genome shotgun (WGS) entry which is preliminary data.</text>
</comment>
<dbReference type="Proteomes" id="UP000499080">
    <property type="component" value="Unassembled WGS sequence"/>
</dbReference>
<dbReference type="InterPro" id="IPR043128">
    <property type="entry name" value="Rev_trsase/Diguanyl_cyclase"/>
</dbReference>
<proteinExistence type="predicted"/>
<evidence type="ECO:0000259" key="1">
    <source>
        <dbReference type="Pfam" id="PF17919"/>
    </source>
</evidence>
<feature type="domain" description="Reverse transcriptase/retrotransposon-derived protein RNase H-like" evidence="1">
    <location>
        <begin position="19"/>
        <end position="88"/>
    </location>
</feature>
<accession>A0A4Y2HR65</accession>
<keyword evidence="3" id="KW-1185">Reference proteome</keyword>
<dbReference type="InterPro" id="IPR051320">
    <property type="entry name" value="Viral_Replic_Matur_Polypro"/>
</dbReference>
<dbReference type="EMBL" id="BGPR01002097">
    <property type="protein sequence ID" value="GBM67715.1"/>
    <property type="molecule type" value="Genomic_DNA"/>
</dbReference>
<dbReference type="AlphaFoldDB" id="A0A4Y2HR65"/>
<evidence type="ECO:0000313" key="3">
    <source>
        <dbReference type="Proteomes" id="UP000499080"/>
    </source>
</evidence>
<evidence type="ECO:0000313" key="2">
    <source>
        <dbReference type="EMBL" id="GBM67715.1"/>
    </source>
</evidence>
<dbReference type="OrthoDB" id="6427440at2759"/>
<sequence length="91" mass="10416">MQLRCPLNQLLKKDVKFNWTNECQDAIDKLKETISTKPVLNVYNPDATCHDFVDASQKSVGAVSKQPDASDVLHPIAYYSRTLRDYEKIML</sequence>
<reference evidence="2 3" key="1">
    <citation type="journal article" date="2019" name="Sci. Rep.">
        <title>Orb-weaving spider Araneus ventricosus genome elucidates the spidroin gene catalogue.</title>
        <authorList>
            <person name="Kono N."/>
            <person name="Nakamura H."/>
            <person name="Ohtoshi R."/>
            <person name="Moran D.A.P."/>
            <person name="Shinohara A."/>
            <person name="Yoshida Y."/>
            <person name="Fujiwara M."/>
            <person name="Mori M."/>
            <person name="Tomita M."/>
            <person name="Arakawa K."/>
        </authorList>
    </citation>
    <scope>NUCLEOTIDE SEQUENCE [LARGE SCALE GENOMIC DNA]</scope>
</reference>